<organism evidence="4">
    <name type="scientific">Nippostrongylus brasiliensis</name>
    <name type="common">Rat hookworm</name>
    <dbReference type="NCBI Taxonomy" id="27835"/>
    <lineage>
        <taxon>Eukaryota</taxon>
        <taxon>Metazoa</taxon>
        <taxon>Ecdysozoa</taxon>
        <taxon>Nematoda</taxon>
        <taxon>Chromadorea</taxon>
        <taxon>Rhabditida</taxon>
        <taxon>Rhabditina</taxon>
        <taxon>Rhabditomorpha</taxon>
        <taxon>Strongyloidea</taxon>
        <taxon>Heligmosomidae</taxon>
        <taxon>Nippostrongylus</taxon>
    </lineage>
</organism>
<reference evidence="2 3" key="2">
    <citation type="submission" date="2018-11" db="EMBL/GenBank/DDBJ databases">
        <authorList>
            <consortium name="Pathogen Informatics"/>
        </authorList>
    </citation>
    <scope>NUCLEOTIDE SEQUENCE [LARGE SCALE GENOMIC DNA]</scope>
</reference>
<reference evidence="4" key="1">
    <citation type="submission" date="2017-02" db="UniProtKB">
        <authorList>
            <consortium name="WormBaseParasite"/>
        </authorList>
    </citation>
    <scope>IDENTIFICATION</scope>
</reference>
<evidence type="ECO:0000313" key="2">
    <source>
        <dbReference type="EMBL" id="VDL86745.1"/>
    </source>
</evidence>
<evidence type="ECO:0000313" key="3">
    <source>
        <dbReference type="Proteomes" id="UP000271162"/>
    </source>
</evidence>
<feature type="compositionally biased region" description="Polar residues" evidence="1">
    <location>
        <begin position="34"/>
        <end position="48"/>
    </location>
</feature>
<proteinExistence type="predicted"/>
<feature type="region of interest" description="Disordered" evidence="1">
    <location>
        <begin position="1"/>
        <end position="95"/>
    </location>
</feature>
<dbReference type="Proteomes" id="UP000271162">
    <property type="component" value="Unassembled WGS sequence"/>
</dbReference>
<evidence type="ECO:0000313" key="4">
    <source>
        <dbReference type="WBParaSite" id="NBR_0002213701-mRNA-1"/>
    </source>
</evidence>
<dbReference type="WBParaSite" id="NBR_0002213701-mRNA-1">
    <property type="protein sequence ID" value="NBR_0002213701-mRNA-1"/>
    <property type="gene ID" value="NBR_0002213701"/>
</dbReference>
<evidence type="ECO:0000256" key="1">
    <source>
        <dbReference type="SAM" id="MobiDB-lite"/>
    </source>
</evidence>
<protein>
    <submittedName>
        <fullName evidence="2 4">Uncharacterized protein</fullName>
    </submittedName>
</protein>
<dbReference type="AlphaFoldDB" id="A0A0N4YY15"/>
<dbReference type="EMBL" id="UYSL01027451">
    <property type="protein sequence ID" value="VDL86745.1"/>
    <property type="molecule type" value="Genomic_DNA"/>
</dbReference>
<feature type="compositionally biased region" description="Basic and acidic residues" evidence="1">
    <location>
        <begin position="49"/>
        <end position="67"/>
    </location>
</feature>
<feature type="compositionally biased region" description="Basic and acidic residues" evidence="1">
    <location>
        <begin position="1"/>
        <end position="25"/>
    </location>
</feature>
<keyword evidence="3" id="KW-1185">Reference proteome</keyword>
<gene>
    <name evidence="2" type="ORF">NBR_LOCUS22138</name>
</gene>
<name>A0A0N4YY15_NIPBR</name>
<accession>A0A0N4YY15</accession>
<sequence length="194" mass="22151">MEMEENRSSNDRQEPSSSLKEELRRPRFAILAQEESSGAHNSTTSSISQEEKAKNVDAPNAKEEKKNYTGTARLPPRRSRQDALLEENPSPPSVPKRRIWFSRMTALEHLVIINLDMAVVPLGLDTEVVHQDLFHRPLHLVLDLQDLEAVHLAILPAQYQHSVHAIAQLRRSTMVPEVEEEGLQEIERHDIMMT</sequence>